<reference evidence="6" key="1">
    <citation type="journal article" date="2014" name="Front. Microbiol.">
        <title>High frequency of phylogenetically diverse reductive dehalogenase-homologous genes in deep subseafloor sedimentary metagenomes.</title>
        <authorList>
            <person name="Kawai M."/>
            <person name="Futagami T."/>
            <person name="Toyoda A."/>
            <person name="Takaki Y."/>
            <person name="Nishi S."/>
            <person name="Hori S."/>
            <person name="Arai W."/>
            <person name="Tsubouchi T."/>
            <person name="Morono Y."/>
            <person name="Uchiyama I."/>
            <person name="Ito T."/>
            <person name="Fujiyama A."/>
            <person name="Inagaki F."/>
            <person name="Takami H."/>
        </authorList>
    </citation>
    <scope>NUCLEOTIDE SEQUENCE</scope>
    <source>
        <strain evidence="6">Expedition CK06-06</strain>
    </source>
</reference>
<feature type="domain" description="Phage capsid-like C-terminal" evidence="5">
    <location>
        <begin position="148"/>
        <end position="372"/>
    </location>
</feature>
<name>X0SI92_9ZZZZ</name>
<accession>X0SI92</accession>
<evidence type="ECO:0000313" key="6">
    <source>
        <dbReference type="EMBL" id="GAF80773.1"/>
    </source>
</evidence>
<keyword evidence="3" id="KW-0175">Coiled coil</keyword>
<feature type="coiled-coil region" evidence="3">
    <location>
        <begin position="4"/>
        <end position="52"/>
    </location>
</feature>
<comment type="subcellular location">
    <subcellularLocation>
        <location evidence="1">Virion</location>
    </subcellularLocation>
</comment>
<dbReference type="InterPro" id="IPR054612">
    <property type="entry name" value="Phage_capsid-like_C"/>
</dbReference>
<gene>
    <name evidence="6" type="ORF">S01H1_14025</name>
</gene>
<dbReference type="Pfam" id="PF05065">
    <property type="entry name" value="Phage_capsid"/>
    <property type="match status" value="1"/>
</dbReference>
<evidence type="ECO:0000256" key="3">
    <source>
        <dbReference type="SAM" id="Coils"/>
    </source>
</evidence>
<evidence type="ECO:0000256" key="1">
    <source>
        <dbReference type="ARBA" id="ARBA00004328"/>
    </source>
</evidence>
<evidence type="ECO:0000256" key="4">
    <source>
        <dbReference type="SAM" id="MobiDB-lite"/>
    </source>
</evidence>
<keyword evidence="2" id="KW-0946">Virion</keyword>
<feature type="non-terminal residue" evidence="6">
    <location>
        <position position="373"/>
    </location>
</feature>
<protein>
    <recommendedName>
        <fullName evidence="5">Phage capsid-like C-terminal domain-containing protein</fullName>
    </recommendedName>
</protein>
<comment type="caution">
    <text evidence="6">The sequence shown here is derived from an EMBL/GenBank/DDBJ whole genome shotgun (WGS) entry which is preliminary data.</text>
</comment>
<organism evidence="6">
    <name type="scientific">marine sediment metagenome</name>
    <dbReference type="NCBI Taxonomy" id="412755"/>
    <lineage>
        <taxon>unclassified sequences</taxon>
        <taxon>metagenomes</taxon>
        <taxon>ecological metagenomes</taxon>
    </lineage>
</organism>
<dbReference type="InterPro" id="IPR024455">
    <property type="entry name" value="Phage_capsid"/>
</dbReference>
<evidence type="ECO:0000256" key="2">
    <source>
        <dbReference type="ARBA" id="ARBA00022844"/>
    </source>
</evidence>
<dbReference type="EMBL" id="BARS01007273">
    <property type="protein sequence ID" value="GAF80773.1"/>
    <property type="molecule type" value="Genomic_DNA"/>
</dbReference>
<dbReference type="SUPFAM" id="SSF56563">
    <property type="entry name" value="Major capsid protein gp5"/>
    <property type="match status" value="1"/>
</dbReference>
<dbReference type="Gene3D" id="3.30.2400.10">
    <property type="entry name" value="Major capsid protein gp5"/>
    <property type="match status" value="1"/>
</dbReference>
<evidence type="ECO:0000259" key="5">
    <source>
        <dbReference type="Pfam" id="PF05065"/>
    </source>
</evidence>
<dbReference type="GO" id="GO:0044423">
    <property type="term" value="C:virion component"/>
    <property type="evidence" value="ECO:0007669"/>
    <property type="project" value="UniProtKB-KW"/>
</dbReference>
<proteinExistence type="predicted"/>
<dbReference type="NCBIfam" id="TIGR01554">
    <property type="entry name" value="major_cap_HK97"/>
    <property type="match status" value="1"/>
</dbReference>
<sequence>MIKKEELQEELRKLDKQIQEIRNKEEMTAEDVKKMSELCDQVEGIVSQLEAEERAGKITASLNKPQGKPAGLGQPNAGEERGFGFDPDDNQDEKYRKFGEYLQAVARAGSPVGQEIARKPCGVIDRRLVLPMEELRSTGLEESTPSLGGFLVQKDFSTDLVRKTHETSILFNRVRKIPISANSNGLKIKYIDETSRANGSRWGGILVYWEDEGGTKTASKPKFGKMELDLKKMIGLCYSTDELLQDAPALGAIISEGFAEEFGFKLDDGILNGTGAGQLLGLLNANCLVTVLKETGQTAKTIIWENIKKMYAQMWPRSIQNGVWLINQNCWTELMNMSIPTGTGGIPVWLPANLAQGKPNSTLMGLPVLAVEQ</sequence>
<feature type="region of interest" description="Disordered" evidence="4">
    <location>
        <begin position="57"/>
        <end position="90"/>
    </location>
</feature>
<dbReference type="AlphaFoldDB" id="X0SI92"/>